<dbReference type="KEGG" id="ccho:CCHOA_06235"/>
<evidence type="ECO:0000313" key="16">
    <source>
        <dbReference type="Proteomes" id="UP000269019"/>
    </source>
</evidence>
<protein>
    <recommendedName>
        <fullName evidence="7 10">Ribulose-phosphate 3-epimerase</fullName>
        <ecNumber evidence="7 10">5.1.3.1</ecNumber>
    </recommendedName>
</protein>
<comment type="function">
    <text evidence="10">Catalyzes the reversible epimerization of D-ribulose 5-phosphate to D-xylulose 5-phosphate.</text>
</comment>
<dbReference type="OrthoDB" id="1645589at2"/>
<dbReference type="PROSITE" id="PS01085">
    <property type="entry name" value="RIBUL_P_3_EPIMER_1"/>
    <property type="match status" value="1"/>
</dbReference>
<dbReference type="PANTHER" id="PTHR11749">
    <property type="entry name" value="RIBULOSE-5-PHOSPHATE-3-EPIMERASE"/>
    <property type="match status" value="1"/>
</dbReference>
<comment type="cofactor">
    <cofactor evidence="3">
        <name>Co(2+)</name>
        <dbReference type="ChEBI" id="CHEBI:48828"/>
    </cofactor>
</comment>
<dbReference type="RefSeq" id="WP_123928008.1">
    <property type="nucleotide sequence ID" value="NZ_CP033896.1"/>
</dbReference>
<evidence type="ECO:0000256" key="7">
    <source>
        <dbReference type="ARBA" id="ARBA00013188"/>
    </source>
</evidence>
<comment type="cofactor">
    <cofactor evidence="10 13">
        <name>a divalent metal cation</name>
        <dbReference type="ChEBI" id="CHEBI:60240"/>
    </cofactor>
    <text evidence="10 13">Binds 1 divalent metal cation per subunit.</text>
</comment>
<feature type="binding site" evidence="10 13">
    <location>
        <position position="174"/>
    </location>
    <ligand>
        <name>a divalent metal cation</name>
        <dbReference type="ChEBI" id="CHEBI:60240"/>
    </ligand>
</feature>
<comment type="similarity">
    <text evidence="6 10 11">Belongs to the ribulose-phosphate 3-epimerase family.</text>
</comment>
<evidence type="ECO:0000256" key="9">
    <source>
        <dbReference type="ARBA" id="ARBA00023235"/>
    </source>
</evidence>
<feature type="active site" description="Proton acceptor" evidence="10 12">
    <location>
        <position position="34"/>
    </location>
</feature>
<evidence type="ECO:0000256" key="12">
    <source>
        <dbReference type="PIRSR" id="PIRSR001461-1"/>
    </source>
</evidence>
<feature type="binding site" evidence="10 14">
    <location>
        <begin position="141"/>
        <end position="144"/>
    </location>
    <ligand>
        <name>substrate</name>
    </ligand>
</feature>
<dbReference type="GO" id="GO:0005737">
    <property type="term" value="C:cytoplasm"/>
    <property type="evidence" value="ECO:0007669"/>
    <property type="project" value="UniProtKB-ARBA"/>
</dbReference>
<dbReference type="Pfam" id="PF00834">
    <property type="entry name" value="Ribul_P_3_epim"/>
    <property type="match status" value="1"/>
</dbReference>
<keyword evidence="13" id="KW-0464">Manganese</keyword>
<organism evidence="15 16">
    <name type="scientific">Corynebacterium choanae</name>
    <dbReference type="NCBI Taxonomy" id="1862358"/>
    <lineage>
        <taxon>Bacteria</taxon>
        <taxon>Bacillati</taxon>
        <taxon>Actinomycetota</taxon>
        <taxon>Actinomycetes</taxon>
        <taxon>Mycobacteriales</taxon>
        <taxon>Corynebacteriaceae</taxon>
        <taxon>Corynebacterium</taxon>
    </lineage>
</organism>
<accession>A0A3G6J6R2</accession>
<evidence type="ECO:0000256" key="13">
    <source>
        <dbReference type="PIRSR" id="PIRSR001461-2"/>
    </source>
</evidence>
<gene>
    <name evidence="10 15" type="primary">rpe</name>
    <name evidence="15" type="ORF">CCHOA_06235</name>
</gene>
<dbReference type="PROSITE" id="PS01086">
    <property type="entry name" value="RIBUL_P_3_EPIMER_2"/>
    <property type="match status" value="1"/>
</dbReference>
<feature type="binding site" evidence="10 14">
    <location>
        <position position="65"/>
    </location>
    <ligand>
        <name>substrate</name>
    </ligand>
</feature>
<dbReference type="InterPro" id="IPR026019">
    <property type="entry name" value="Ribul_P_3_epim"/>
</dbReference>
<feature type="binding site" evidence="10 14">
    <location>
        <position position="9"/>
    </location>
    <ligand>
        <name>substrate</name>
    </ligand>
</feature>
<dbReference type="PIRSF" id="PIRSF001461">
    <property type="entry name" value="RPE"/>
    <property type="match status" value="1"/>
</dbReference>
<dbReference type="EC" id="5.1.3.1" evidence="7 10"/>
<feature type="binding site" evidence="10 13">
    <location>
        <position position="34"/>
    </location>
    <ligand>
        <name>a divalent metal cation</name>
        <dbReference type="ChEBI" id="CHEBI:60240"/>
    </ligand>
</feature>
<feature type="binding site" evidence="14">
    <location>
        <position position="176"/>
    </location>
    <ligand>
        <name>substrate</name>
    </ligand>
</feature>
<dbReference type="AlphaFoldDB" id="A0A3G6J6R2"/>
<dbReference type="FunFam" id="3.20.20.70:FF:000004">
    <property type="entry name" value="Ribulose-phosphate 3-epimerase"/>
    <property type="match status" value="1"/>
</dbReference>
<keyword evidence="10 11" id="KW-0119">Carbohydrate metabolism</keyword>
<dbReference type="Proteomes" id="UP000269019">
    <property type="component" value="Chromosome"/>
</dbReference>
<comment type="pathway">
    <text evidence="10">Carbohydrate degradation.</text>
</comment>
<evidence type="ECO:0000256" key="10">
    <source>
        <dbReference type="HAMAP-Rule" id="MF_02227"/>
    </source>
</evidence>
<dbReference type="InterPro" id="IPR000056">
    <property type="entry name" value="Ribul_P_3_epim-like"/>
</dbReference>
<keyword evidence="16" id="KW-1185">Reference proteome</keyword>
<evidence type="ECO:0000313" key="15">
    <source>
        <dbReference type="EMBL" id="AZA13646.1"/>
    </source>
</evidence>
<evidence type="ECO:0000256" key="3">
    <source>
        <dbReference type="ARBA" id="ARBA00001941"/>
    </source>
</evidence>
<evidence type="ECO:0000256" key="1">
    <source>
        <dbReference type="ARBA" id="ARBA00001782"/>
    </source>
</evidence>
<dbReference type="Gene3D" id="3.20.20.70">
    <property type="entry name" value="Aldolase class I"/>
    <property type="match status" value="1"/>
</dbReference>
<feature type="active site" description="Proton donor" evidence="10 12">
    <location>
        <position position="174"/>
    </location>
</feature>
<dbReference type="EMBL" id="CP033896">
    <property type="protein sequence ID" value="AZA13646.1"/>
    <property type="molecule type" value="Genomic_DNA"/>
</dbReference>
<evidence type="ECO:0000256" key="14">
    <source>
        <dbReference type="PIRSR" id="PIRSR001461-3"/>
    </source>
</evidence>
<keyword evidence="8 10" id="KW-0479">Metal-binding</keyword>
<dbReference type="GO" id="GO:0006098">
    <property type="term" value="P:pentose-phosphate shunt"/>
    <property type="evidence" value="ECO:0007669"/>
    <property type="project" value="UniProtKB-UniRule"/>
</dbReference>
<dbReference type="GO" id="GO:0004750">
    <property type="term" value="F:D-ribulose-phosphate 3-epimerase activity"/>
    <property type="evidence" value="ECO:0007669"/>
    <property type="project" value="UniProtKB-UniRule"/>
</dbReference>
<keyword evidence="13" id="KW-0862">Zinc</keyword>
<name>A0A3G6J6R2_9CORY</name>
<proteinExistence type="inferred from homology"/>
<dbReference type="GO" id="GO:0046872">
    <property type="term" value="F:metal ion binding"/>
    <property type="evidence" value="ECO:0007669"/>
    <property type="project" value="UniProtKB-UniRule"/>
</dbReference>
<feature type="binding site" evidence="10 14">
    <location>
        <begin position="196"/>
        <end position="197"/>
    </location>
    <ligand>
        <name>substrate</name>
    </ligand>
</feature>
<evidence type="ECO:0000256" key="4">
    <source>
        <dbReference type="ARBA" id="ARBA00001947"/>
    </source>
</evidence>
<dbReference type="HAMAP" id="MF_02227">
    <property type="entry name" value="RPE"/>
    <property type="match status" value="1"/>
</dbReference>
<dbReference type="SUPFAM" id="SSF51366">
    <property type="entry name" value="Ribulose-phoshate binding barrel"/>
    <property type="match status" value="1"/>
</dbReference>
<dbReference type="InterPro" id="IPR011060">
    <property type="entry name" value="RibuloseP-bd_barrel"/>
</dbReference>
<dbReference type="NCBIfam" id="TIGR01163">
    <property type="entry name" value="rpe"/>
    <property type="match status" value="1"/>
</dbReference>
<dbReference type="NCBIfam" id="NF004076">
    <property type="entry name" value="PRK05581.1-4"/>
    <property type="match status" value="1"/>
</dbReference>
<evidence type="ECO:0000256" key="2">
    <source>
        <dbReference type="ARBA" id="ARBA00001936"/>
    </source>
</evidence>
<feature type="binding site" evidence="10">
    <location>
        <begin position="174"/>
        <end position="176"/>
    </location>
    <ligand>
        <name>substrate</name>
    </ligand>
</feature>
<dbReference type="CDD" id="cd00429">
    <property type="entry name" value="RPE"/>
    <property type="match status" value="1"/>
</dbReference>
<reference evidence="15 16" key="1">
    <citation type="submission" date="2018-11" db="EMBL/GenBank/DDBJ databases">
        <authorList>
            <person name="Kleinhagauer T."/>
            <person name="Glaeser S.P."/>
            <person name="Spergser J."/>
            <person name="Ruckert C."/>
            <person name="Kaempfer P."/>
            <person name="Busse H.-J."/>
        </authorList>
    </citation>
    <scope>NUCLEOTIDE SEQUENCE [LARGE SCALE GENOMIC DNA]</scope>
    <source>
        <strain evidence="15 16">200CH</strain>
    </source>
</reference>
<comment type="catalytic activity">
    <reaction evidence="1 10 11">
        <text>D-ribulose 5-phosphate = D-xylulose 5-phosphate</text>
        <dbReference type="Rhea" id="RHEA:13677"/>
        <dbReference type="ChEBI" id="CHEBI:57737"/>
        <dbReference type="ChEBI" id="CHEBI:58121"/>
        <dbReference type="EC" id="5.1.3.1"/>
    </reaction>
</comment>
<evidence type="ECO:0000256" key="6">
    <source>
        <dbReference type="ARBA" id="ARBA00009541"/>
    </source>
</evidence>
<feature type="binding site" evidence="10 13">
    <location>
        <position position="65"/>
    </location>
    <ligand>
        <name>a divalent metal cation</name>
        <dbReference type="ChEBI" id="CHEBI:60240"/>
    </ligand>
</feature>
<dbReference type="GO" id="GO:0019323">
    <property type="term" value="P:pentose catabolic process"/>
    <property type="evidence" value="ECO:0007669"/>
    <property type="project" value="UniProtKB-UniRule"/>
</dbReference>
<comment type="cofactor">
    <cofactor evidence="4">
        <name>Zn(2+)</name>
        <dbReference type="ChEBI" id="CHEBI:29105"/>
    </cofactor>
</comment>
<dbReference type="InterPro" id="IPR013785">
    <property type="entry name" value="Aldolase_TIM"/>
</dbReference>
<evidence type="ECO:0000256" key="5">
    <source>
        <dbReference type="ARBA" id="ARBA00001954"/>
    </source>
</evidence>
<keyword evidence="9 10" id="KW-0413">Isomerase</keyword>
<sequence length="224" mass="23839">MAAPIIAPSILAADFAYLARDIAAVDNADWIHVDIMDGHFVPNLSFGPDITAAAHRVTDLPLDVHLMIENPGKWVDQYVDAGARTVIIHQEAASDWRAICKHLRSSGVNAGVAIKPGTSVSTIIDHLAEIDEVLIMSVEPGFGGQSFMPEVLDKVVALRQRIDEENHPTVINIDGGINQDTIAQAAAAGVDAFVAGSAVFRAADPASEVEQLRRLAAAGNPRLQ</sequence>
<evidence type="ECO:0000256" key="11">
    <source>
        <dbReference type="PIRNR" id="PIRNR001461"/>
    </source>
</evidence>
<comment type="cofactor">
    <cofactor evidence="5">
        <name>Fe(2+)</name>
        <dbReference type="ChEBI" id="CHEBI:29033"/>
    </cofactor>
</comment>
<feature type="binding site" evidence="10 13">
    <location>
        <position position="32"/>
    </location>
    <ligand>
        <name>a divalent metal cation</name>
        <dbReference type="ChEBI" id="CHEBI:60240"/>
    </ligand>
</feature>
<keyword evidence="13" id="KW-0170">Cobalt</keyword>
<evidence type="ECO:0000256" key="8">
    <source>
        <dbReference type="ARBA" id="ARBA00022723"/>
    </source>
</evidence>
<comment type="cofactor">
    <cofactor evidence="2">
        <name>Mn(2+)</name>
        <dbReference type="ChEBI" id="CHEBI:29035"/>
    </cofactor>
</comment>